<name>A0A6A5THT7_9PLEO</name>
<keyword evidence="3" id="KW-1185">Reference proteome</keyword>
<evidence type="ECO:0000256" key="1">
    <source>
        <dbReference type="SAM" id="MobiDB-lite"/>
    </source>
</evidence>
<evidence type="ECO:0000313" key="3">
    <source>
        <dbReference type="Proteomes" id="UP000800035"/>
    </source>
</evidence>
<sequence>MNLNTNNFTLISHTPAPKPVVTTTPTPSGKGQRISRCPKFWTPLYSRYGGGTSVVFIREGTLGEGDRERGGLMCILLRRRR</sequence>
<organism evidence="2 3">
    <name type="scientific">Byssothecium circinans</name>
    <dbReference type="NCBI Taxonomy" id="147558"/>
    <lineage>
        <taxon>Eukaryota</taxon>
        <taxon>Fungi</taxon>
        <taxon>Dikarya</taxon>
        <taxon>Ascomycota</taxon>
        <taxon>Pezizomycotina</taxon>
        <taxon>Dothideomycetes</taxon>
        <taxon>Pleosporomycetidae</taxon>
        <taxon>Pleosporales</taxon>
        <taxon>Massarineae</taxon>
        <taxon>Massarinaceae</taxon>
        <taxon>Byssothecium</taxon>
    </lineage>
</organism>
<dbReference type="Proteomes" id="UP000800035">
    <property type="component" value="Unassembled WGS sequence"/>
</dbReference>
<feature type="compositionally biased region" description="Polar residues" evidence="1">
    <location>
        <begin position="1"/>
        <end position="12"/>
    </location>
</feature>
<reference evidence="2" key="1">
    <citation type="journal article" date="2020" name="Stud. Mycol.">
        <title>101 Dothideomycetes genomes: a test case for predicting lifestyles and emergence of pathogens.</title>
        <authorList>
            <person name="Haridas S."/>
            <person name="Albert R."/>
            <person name="Binder M."/>
            <person name="Bloem J."/>
            <person name="Labutti K."/>
            <person name="Salamov A."/>
            <person name="Andreopoulos B."/>
            <person name="Baker S."/>
            <person name="Barry K."/>
            <person name="Bills G."/>
            <person name="Bluhm B."/>
            <person name="Cannon C."/>
            <person name="Castanera R."/>
            <person name="Culley D."/>
            <person name="Daum C."/>
            <person name="Ezra D."/>
            <person name="Gonzalez J."/>
            <person name="Henrissat B."/>
            <person name="Kuo A."/>
            <person name="Liang C."/>
            <person name="Lipzen A."/>
            <person name="Lutzoni F."/>
            <person name="Magnuson J."/>
            <person name="Mondo S."/>
            <person name="Nolan M."/>
            <person name="Ohm R."/>
            <person name="Pangilinan J."/>
            <person name="Park H.-J."/>
            <person name="Ramirez L."/>
            <person name="Alfaro M."/>
            <person name="Sun H."/>
            <person name="Tritt A."/>
            <person name="Yoshinaga Y."/>
            <person name="Zwiers L.-H."/>
            <person name="Turgeon B."/>
            <person name="Goodwin S."/>
            <person name="Spatafora J."/>
            <person name="Crous P."/>
            <person name="Grigoriev I."/>
        </authorList>
    </citation>
    <scope>NUCLEOTIDE SEQUENCE</scope>
    <source>
        <strain evidence="2">CBS 675.92</strain>
    </source>
</reference>
<feature type="region of interest" description="Disordered" evidence="1">
    <location>
        <begin position="1"/>
        <end position="33"/>
    </location>
</feature>
<proteinExistence type="predicted"/>
<evidence type="ECO:0000313" key="2">
    <source>
        <dbReference type="EMBL" id="KAF1951730.1"/>
    </source>
</evidence>
<dbReference type="AlphaFoldDB" id="A0A6A5THT7"/>
<gene>
    <name evidence="2" type="ORF">CC80DRAFT_495887</name>
</gene>
<accession>A0A6A5THT7</accession>
<dbReference type="EMBL" id="ML977015">
    <property type="protein sequence ID" value="KAF1951730.1"/>
    <property type="molecule type" value="Genomic_DNA"/>
</dbReference>
<protein>
    <submittedName>
        <fullName evidence="2">Uncharacterized protein</fullName>
    </submittedName>
</protein>